<dbReference type="AlphaFoldDB" id="A0A7J7JDJ8"/>
<dbReference type="FunFam" id="3.40.50.300:FF:000343">
    <property type="entry name" value="Ras family gtpase"/>
    <property type="match status" value="1"/>
</dbReference>
<comment type="subcellular location">
    <subcellularLocation>
        <location evidence="1">Cell membrane</location>
    </subcellularLocation>
</comment>
<dbReference type="CDD" id="cd00876">
    <property type="entry name" value="Ras"/>
    <property type="match status" value="1"/>
</dbReference>
<keyword evidence="6" id="KW-0342">GTP-binding</keyword>
<sequence>MSASEDASKRERNTIPYKIVILGLTMYLVSLTVYLVSLTMYLVPLTVYLVSLTVYLVVLTVYLVSLTVYLVSPTMYLVSPTMYLVALTMQFVASTFMETHDPTIEDAYRQQCIVDDEVAHLDILDTAGQREFTAMKEQYMRSGEGFVICYSVTDRRSFNEIKEYNRLIKRVRCQDNIPIILVGNKVDLYDHRQVSTAEGQALATQYGCPFFESSAARRQYVDEIFHQIIREVRKFELARDSEVGKKHRSGFRQCLRQIRNWARPSSKQGKT</sequence>
<protein>
    <recommendedName>
        <fullName evidence="2">small monomeric GTPase</fullName>
        <ecNumber evidence="2">3.6.5.2</ecNumber>
    </recommendedName>
</protein>
<dbReference type="InterPro" id="IPR001806">
    <property type="entry name" value="Small_GTPase"/>
</dbReference>
<dbReference type="PROSITE" id="PS51419">
    <property type="entry name" value="RAB"/>
    <property type="match status" value="1"/>
</dbReference>
<feature type="transmembrane region" description="Helical" evidence="8">
    <location>
        <begin position="77"/>
        <end position="97"/>
    </location>
</feature>
<dbReference type="SMART" id="SM00174">
    <property type="entry name" value="RHO"/>
    <property type="match status" value="1"/>
</dbReference>
<evidence type="ECO:0000313" key="10">
    <source>
        <dbReference type="Proteomes" id="UP000593567"/>
    </source>
</evidence>
<dbReference type="NCBIfam" id="TIGR00231">
    <property type="entry name" value="small_GTP"/>
    <property type="match status" value="1"/>
</dbReference>
<reference evidence="9" key="1">
    <citation type="submission" date="2020-06" db="EMBL/GenBank/DDBJ databases">
        <title>Draft genome of Bugula neritina, a colonial animal packing powerful symbionts and potential medicines.</title>
        <authorList>
            <person name="Rayko M."/>
        </authorList>
    </citation>
    <scope>NUCLEOTIDE SEQUENCE [LARGE SCALE GENOMIC DNA]</scope>
    <source>
        <strain evidence="9">Kwan_BN1</strain>
    </source>
</reference>
<dbReference type="GO" id="GO:0007165">
    <property type="term" value="P:signal transduction"/>
    <property type="evidence" value="ECO:0007669"/>
    <property type="project" value="InterPro"/>
</dbReference>
<dbReference type="GO" id="GO:0003925">
    <property type="term" value="F:G protein activity"/>
    <property type="evidence" value="ECO:0007669"/>
    <property type="project" value="UniProtKB-EC"/>
</dbReference>
<evidence type="ECO:0000256" key="7">
    <source>
        <dbReference type="ARBA" id="ARBA00023136"/>
    </source>
</evidence>
<gene>
    <name evidence="9" type="ORF">EB796_018007</name>
</gene>
<dbReference type="InterPro" id="IPR027417">
    <property type="entry name" value="P-loop_NTPase"/>
</dbReference>
<keyword evidence="4" id="KW-0547">Nucleotide-binding</keyword>
<dbReference type="SUPFAM" id="SSF52540">
    <property type="entry name" value="P-loop containing nucleoside triphosphate hydrolases"/>
    <property type="match status" value="1"/>
</dbReference>
<keyword evidence="8" id="KW-0812">Transmembrane</keyword>
<evidence type="ECO:0000256" key="2">
    <source>
        <dbReference type="ARBA" id="ARBA00011984"/>
    </source>
</evidence>
<evidence type="ECO:0000313" key="9">
    <source>
        <dbReference type="EMBL" id="KAF6023691.1"/>
    </source>
</evidence>
<organism evidence="9 10">
    <name type="scientific">Bugula neritina</name>
    <name type="common">Brown bryozoan</name>
    <name type="synonym">Sertularia neritina</name>
    <dbReference type="NCBI Taxonomy" id="10212"/>
    <lineage>
        <taxon>Eukaryota</taxon>
        <taxon>Metazoa</taxon>
        <taxon>Spiralia</taxon>
        <taxon>Lophotrochozoa</taxon>
        <taxon>Bryozoa</taxon>
        <taxon>Gymnolaemata</taxon>
        <taxon>Cheilostomatida</taxon>
        <taxon>Flustrina</taxon>
        <taxon>Buguloidea</taxon>
        <taxon>Bugulidae</taxon>
        <taxon>Bugula</taxon>
    </lineage>
</organism>
<dbReference type="Proteomes" id="UP000593567">
    <property type="component" value="Unassembled WGS sequence"/>
</dbReference>
<accession>A0A7J7JDJ8</accession>
<keyword evidence="3" id="KW-1003">Cell membrane</keyword>
<dbReference type="EC" id="3.6.5.2" evidence="2"/>
<dbReference type="OrthoDB" id="5976022at2759"/>
<dbReference type="GO" id="GO:0005525">
    <property type="term" value="F:GTP binding"/>
    <property type="evidence" value="ECO:0007669"/>
    <property type="project" value="UniProtKB-KW"/>
</dbReference>
<dbReference type="PROSITE" id="PS51421">
    <property type="entry name" value="RAS"/>
    <property type="match status" value="1"/>
</dbReference>
<proteinExistence type="predicted"/>
<evidence type="ECO:0000256" key="4">
    <source>
        <dbReference type="ARBA" id="ARBA00022741"/>
    </source>
</evidence>
<comment type="caution">
    <text evidence="9">The sequence shown here is derived from an EMBL/GenBank/DDBJ whole genome shotgun (WGS) entry which is preliminary data.</text>
</comment>
<dbReference type="InterPro" id="IPR005225">
    <property type="entry name" value="Small_GTP-bd"/>
</dbReference>
<keyword evidence="5" id="KW-0378">Hydrolase</keyword>
<name>A0A7J7JDJ8_BUGNE</name>
<dbReference type="PANTHER" id="PTHR24070">
    <property type="entry name" value="RAS, DI-RAS, AND RHEB FAMILY MEMBERS OF SMALL GTPASE SUPERFAMILY"/>
    <property type="match status" value="1"/>
</dbReference>
<feature type="transmembrane region" description="Helical" evidence="8">
    <location>
        <begin position="48"/>
        <end position="70"/>
    </location>
</feature>
<dbReference type="PROSITE" id="PS51420">
    <property type="entry name" value="RHO"/>
    <property type="match status" value="1"/>
</dbReference>
<dbReference type="GO" id="GO:0005886">
    <property type="term" value="C:plasma membrane"/>
    <property type="evidence" value="ECO:0007669"/>
    <property type="project" value="UniProtKB-SubCell"/>
</dbReference>
<dbReference type="SMART" id="SM00173">
    <property type="entry name" value="RAS"/>
    <property type="match status" value="1"/>
</dbReference>
<keyword evidence="10" id="KW-1185">Reference proteome</keyword>
<feature type="transmembrane region" description="Helical" evidence="8">
    <location>
        <begin position="20"/>
        <end position="42"/>
    </location>
</feature>
<dbReference type="Pfam" id="PF00071">
    <property type="entry name" value="Ras"/>
    <property type="match status" value="1"/>
</dbReference>
<dbReference type="InterPro" id="IPR020849">
    <property type="entry name" value="Small_GTPase_Ras-type"/>
</dbReference>
<evidence type="ECO:0000256" key="3">
    <source>
        <dbReference type="ARBA" id="ARBA00022475"/>
    </source>
</evidence>
<evidence type="ECO:0000256" key="8">
    <source>
        <dbReference type="SAM" id="Phobius"/>
    </source>
</evidence>
<dbReference type="SMART" id="SM00175">
    <property type="entry name" value="RAB"/>
    <property type="match status" value="1"/>
</dbReference>
<evidence type="ECO:0000256" key="1">
    <source>
        <dbReference type="ARBA" id="ARBA00004236"/>
    </source>
</evidence>
<dbReference type="Gene3D" id="3.40.50.300">
    <property type="entry name" value="P-loop containing nucleotide triphosphate hydrolases"/>
    <property type="match status" value="1"/>
</dbReference>
<evidence type="ECO:0000256" key="6">
    <source>
        <dbReference type="ARBA" id="ARBA00023134"/>
    </source>
</evidence>
<dbReference type="PRINTS" id="PR00449">
    <property type="entry name" value="RASTRNSFRMNG"/>
</dbReference>
<keyword evidence="8" id="KW-1133">Transmembrane helix</keyword>
<evidence type="ECO:0000256" key="5">
    <source>
        <dbReference type="ARBA" id="ARBA00022801"/>
    </source>
</evidence>
<keyword evidence="7 8" id="KW-0472">Membrane</keyword>
<dbReference type="EMBL" id="VXIV02002677">
    <property type="protein sequence ID" value="KAF6023691.1"/>
    <property type="molecule type" value="Genomic_DNA"/>
</dbReference>